<evidence type="ECO:0000313" key="3">
    <source>
        <dbReference type="Proteomes" id="UP000006694"/>
    </source>
</evidence>
<name>A5FMH4_FLAJ1</name>
<organism evidence="2 3">
    <name type="scientific">Flavobacterium johnsoniae (strain ATCC 17061 / DSM 2064 / JCM 8514 / BCRC 14874 / CCUG 350202 / NBRC 14942 / NCIMB 11054 / UW101)</name>
    <name type="common">Cytophaga johnsonae</name>
    <dbReference type="NCBI Taxonomy" id="376686"/>
    <lineage>
        <taxon>Bacteria</taxon>
        <taxon>Pseudomonadati</taxon>
        <taxon>Bacteroidota</taxon>
        <taxon>Flavobacteriia</taxon>
        <taxon>Flavobacteriales</taxon>
        <taxon>Flavobacteriaceae</taxon>
        <taxon>Flavobacterium</taxon>
    </lineage>
</organism>
<keyword evidence="1" id="KW-0732">Signal</keyword>
<dbReference type="KEGG" id="fjo:Fjoh_0561"/>
<accession>A5FMH4</accession>
<dbReference type="EMBL" id="CP000685">
    <property type="protein sequence ID" value="ABQ03596.1"/>
    <property type="molecule type" value="Genomic_DNA"/>
</dbReference>
<dbReference type="OrthoDB" id="1377205at2"/>
<dbReference type="eggNOG" id="ENOG5030Q4B">
    <property type="taxonomic scope" value="Bacteria"/>
</dbReference>
<dbReference type="InterPro" id="IPR038468">
    <property type="entry name" value="MmpS_C"/>
</dbReference>
<sequence>MKSILKTAALVLTLAFTAVSCSSDNDNDNGNSGTGSRDVKYEITGNYTGKMDVTYMEKSGAPLIEDVTTLPWTKEFTADADSDGALVHTGGYGGVAGQTLTAKVYVGGKVVSELTGKADSDGIIVVHPKTYIFPR</sequence>
<dbReference type="STRING" id="376686.Fjoh_0561"/>
<feature type="signal peptide" evidence="1">
    <location>
        <begin position="1"/>
        <end position="23"/>
    </location>
</feature>
<keyword evidence="3" id="KW-1185">Reference proteome</keyword>
<gene>
    <name evidence="2" type="ordered locus">Fjoh_0561</name>
</gene>
<protein>
    <submittedName>
        <fullName evidence="2">Hypothetical lipoprotein</fullName>
    </submittedName>
</protein>
<dbReference type="GeneID" id="31763433"/>
<dbReference type="AlphaFoldDB" id="A5FMH4"/>
<dbReference type="Gene3D" id="2.60.40.2880">
    <property type="entry name" value="MmpS1-5, C-terminal soluble domain"/>
    <property type="match status" value="1"/>
</dbReference>
<proteinExistence type="predicted"/>
<reference evidence="2 3" key="1">
    <citation type="journal article" date="2009" name="Appl. Environ. Microbiol.">
        <title>Novel features of the polysaccharide-digesting gliding bacterium Flavobacterium johnsoniae as revealed by genome sequence analysis.</title>
        <authorList>
            <person name="McBride M.J."/>
            <person name="Xie G."/>
            <person name="Martens E.C."/>
            <person name="Lapidus A."/>
            <person name="Henrissat B."/>
            <person name="Rhodes R.G."/>
            <person name="Goltsman E."/>
            <person name="Wang W."/>
            <person name="Xu J."/>
            <person name="Hunnicutt D.W."/>
            <person name="Staroscik A.M."/>
            <person name="Hoover T.R."/>
            <person name="Cheng Y.Q."/>
            <person name="Stein J.L."/>
        </authorList>
    </citation>
    <scope>NUCLEOTIDE SEQUENCE [LARGE SCALE GENOMIC DNA]</scope>
    <source>
        <strain evidence="3">ATCC 17061 / DSM 2064 / JCM 8514 / BCRC 14874 / CCUG 350202 / NBRC 14942 / NCIMB 11054 / UW101</strain>
    </source>
</reference>
<evidence type="ECO:0000313" key="2">
    <source>
        <dbReference type="EMBL" id="ABQ03596.1"/>
    </source>
</evidence>
<dbReference type="Proteomes" id="UP000006694">
    <property type="component" value="Chromosome"/>
</dbReference>
<evidence type="ECO:0000256" key="1">
    <source>
        <dbReference type="SAM" id="SignalP"/>
    </source>
</evidence>
<dbReference type="PROSITE" id="PS51257">
    <property type="entry name" value="PROKAR_LIPOPROTEIN"/>
    <property type="match status" value="1"/>
</dbReference>
<feature type="chain" id="PRO_5030164696" evidence="1">
    <location>
        <begin position="24"/>
        <end position="135"/>
    </location>
</feature>
<dbReference type="HOGENOM" id="CLU_1882698_0_0_10"/>
<dbReference type="RefSeq" id="WP_012022652.1">
    <property type="nucleotide sequence ID" value="NC_009441.1"/>
</dbReference>
<keyword evidence="2" id="KW-0449">Lipoprotein</keyword>